<dbReference type="PROSITE" id="PS51257">
    <property type="entry name" value="PROKAR_LIPOPROTEIN"/>
    <property type="match status" value="1"/>
</dbReference>
<accession>A0ABP9BKM0</accession>
<evidence type="ECO:0000256" key="1">
    <source>
        <dbReference type="ARBA" id="ARBA00000427"/>
    </source>
</evidence>
<dbReference type="PANTHER" id="PTHR10628">
    <property type="entry name" value="SIALIDASE"/>
    <property type="match status" value="1"/>
</dbReference>
<keyword evidence="7" id="KW-1185">Reference proteome</keyword>
<comment type="similarity">
    <text evidence="2">Belongs to the glycosyl hydrolase 33 family.</text>
</comment>
<evidence type="ECO:0000313" key="6">
    <source>
        <dbReference type="EMBL" id="GAA4796974.1"/>
    </source>
</evidence>
<dbReference type="PANTHER" id="PTHR10628:SF30">
    <property type="entry name" value="EXO-ALPHA-SIALIDASE"/>
    <property type="match status" value="1"/>
</dbReference>
<dbReference type="EMBL" id="BAABIQ010000038">
    <property type="protein sequence ID" value="GAA4796974.1"/>
    <property type="molecule type" value="Genomic_DNA"/>
</dbReference>
<reference evidence="7" key="1">
    <citation type="journal article" date="2019" name="Int. J. Syst. Evol. Microbiol.">
        <title>The Global Catalogue of Microorganisms (GCM) 10K type strain sequencing project: providing services to taxonomists for standard genome sequencing and annotation.</title>
        <authorList>
            <consortium name="The Broad Institute Genomics Platform"/>
            <consortium name="The Broad Institute Genome Sequencing Center for Infectious Disease"/>
            <person name="Wu L."/>
            <person name="Ma J."/>
        </authorList>
    </citation>
    <scope>NUCLEOTIDE SEQUENCE [LARGE SCALE GENOMIC DNA]</scope>
    <source>
        <strain evidence="7">JCM 18200</strain>
    </source>
</reference>
<keyword evidence="4" id="KW-0732">Signal</keyword>
<dbReference type="InterPro" id="IPR026856">
    <property type="entry name" value="Sialidase_fam"/>
</dbReference>
<evidence type="ECO:0000256" key="3">
    <source>
        <dbReference type="ARBA" id="ARBA00012733"/>
    </source>
</evidence>
<dbReference type="InterPro" id="IPR036278">
    <property type="entry name" value="Sialidase_sf"/>
</dbReference>
<dbReference type="Proteomes" id="UP001501411">
    <property type="component" value="Unassembled WGS sequence"/>
</dbReference>
<dbReference type="CDD" id="cd15482">
    <property type="entry name" value="Sialidase_non-viral"/>
    <property type="match status" value="1"/>
</dbReference>
<comment type="catalytic activity">
    <reaction evidence="1">
        <text>Hydrolysis of alpha-(2-&gt;3)-, alpha-(2-&gt;6)-, alpha-(2-&gt;8)- glycosidic linkages of terminal sialic acid residues in oligosaccharides, glycoproteins, glycolipids, colominic acid and synthetic substrates.</text>
        <dbReference type="EC" id="3.2.1.18"/>
    </reaction>
</comment>
<dbReference type="EC" id="3.2.1.18" evidence="3"/>
<evidence type="ECO:0000259" key="5">
    <source>
        <dbReference type="Pfam" id="PF13088"/>
    </source>
</evidence>
<name>A0ABP9BKM0_9SPHI</name>
<dbReference type="RefSeq" id="WP_345232308.1">
    <property type="nucleotide sequence ID" value="NZ_BAABIQ010000038.1"/>
</dbReference>
<sequence>MMNKILMCIAWLSVFLMAGLCGCDNKLGEKIPDDYFDDQNGGLAASYIFKKGDDNYSCFRIPALVKTTNGVLLAFAEARKNSCSDAGDIDMVLKRSEDGGKSWSDMVVLWDEGEHTCGNPAPVVDEQTGDIHLLACLDNDRVFVLSSTDNGVKWSEPREITSTVKKENWTWYATGPVHGIQLKKGTNAGRLVVACDHTGDAHTIYSADHGETWKLGGITEHPVFHPNESTVAELSDGRLMLNMRCSNSNNRRLTSVSDDGGMSWSTPQVNETLIDPVCQGSSYSATSADGVHRLFFANPAHESSRRNMTLRLSTDDGKTFSKSYTVYTEFAAYSDMTLLDDDRMAMLYERGAADANEGIVFEIIPLSNLN</sequence>
<comment type="caution">
    <text evidence="6">The sequence shown here is derived from an EMBL/GenBank/DDBJ whole genome shotgun (WGS) entry which is preliminary data.</text>
</comment>
<proteinExistence type="inferred from homology"/>
<dbReference type="SUPFAM" id="SSF50939">
    <property type="entry name" value="Sialidases"/>
    <property type="match status" value="1"/>
</dbReference>
<dbReference type="Gene3D" id="2.120.10.10">
    <property type="match status" value="1"/>
</dbReference>
<feature type="chain" id="PRO_5046611749" description="exo-alpha-sialidase" evidence="4">
    <location>
        <begin position="19"/>
        <end position="370"/>
    </location>
</feature>
<organism evidence="6 7">
    <name type="scientific">Olivibacter ginsenosidimutans</name>
    <dbReference type="NCBI Taxonomy" id="1176537"/>
    <lineage>
        <taxon>Bacteria</taxon>
        <taxon>Pseudomonadati</taxon>
        <taxon>Bacteroidota</taxon>
        <taxon>Sphingobacteriia</taxon>
        <taxon>Sphingobacteriales</taxon>
        <taxon>Sphingobacteriaceae</taxon>
        <taxon>Olivibacter</taxon>
    </lineage>
</organism>
<evidence type="ECO:0000256" key="4">
    <source>
        <dbReference type="SAM" id="SignalP"/>
    </source>
</evidence>
<dbReference type="Pfam" id="PF13088">
    <property type="entry name" value="BNR_2"/>
    <property type="match status" value="1"/>
</dbReference>
<evidence type="ECO:0000313" key="7">
    <source>
        <dbReference type="Proteomes" id="UP001501411"/>
    </source>
</evidence>
<dbReference type="InterPro" id="IPR011040">
    <property type="entry name" value="Sialidase"/>
</dbReference>
<feature type="signal peptide" evidence="4">
    <location>
        <begin position="1"/>
        <end position="18"/>
    </location>
</feature>
<feature type="domain" description="Sialidase" evidence="5">
    <location>
        <begin position="71"/>
        <end position="341"/>
    </location>
</feature>
<protein>
    <recommendedName>
        <fullName evidence="3">exo-alpha-sialidase</fullName>
        <ecNumber evidence="3">3.2.1.18</ecNumber>
    </recommendedName>
</protein>
<gene>
    <name evidence="6" type="ORF">GCM10023231_26830</name>
</gene>
<evidence type="ECO:0000256" key="2">
    <source>
        <dbReference type="ARBA" id="ARBA00009348"/>
    </source>
</evidence>